<dbReference type="EMBL" id="CP046908">
    <property type="protein sequence ID" value="QGZ36782.1"/>
    <property type="molecule type" value="Genomic_DNA"/>
</dbReference>
<evidence type="ECO:0000313" key="2">
    <source>
        <dbReference type="Proteomes" id="UP000435648"/>
    </source>
</evidence>
<dbReference type="OrthoDB" id="8454255at2"/>
<dbReference type="AlphaFoldDB" id="A0A857CEB9"/>
<proteinExistence type="predicted"/>
<protein>
    <submittedName>
        <fullName evidence="1">Uncharacterized protein</fullName>
    </submittedName>
</protein>
<dbReference type="Proteomes" id="UP000435648">
    <property type="component" value="Chromosome"/>
</dbReference>
<evidence type="ECO:0000313" key="1">
    <source>
        <dbReference type="EMBL" id="QGZ36782.1"/>
    </source>
</evidence>
<dbReference type="RefSeq" id="WP_158195602.1">
    <property type="nucleotide sequence ID" value="NZ_CP046908.1"/>
</dbReference>
<organism evidence="1 2">
    <name type="scientific">Stappia indica</name>
    <dbReference type="NCBI Taxonomy" id="538381"/>
    <lineage>
        <taxon>Bacteria</taxon>
        <taxon>Pseudomonadati</taxon>
        <taxon>Pseudomonadota</taxon>
        <taxon>Alphaproteobacteria</taxon>
        <taxon>Hyphomicrobiales</taxon>
        <taxon>Stappiaceae</taxon>
        <taxon>Stappia</taxon>
    </lineage>
</organism>
<dbReference type="KEGG" id="siw:GH266_21165"/>
<gene>
    <name evidence="1" type="ORF">GH266_21165</name>
</gene>
<name>A0A857CEB9_9HYPH</name>
<reference evidence="1 2" key="1">
    <citation type="submission" date="2019-12" db="EMBL/GenBank/DDBJ databases">
        <title>The genome of Stappia indica PHM037.</title>
        <authorList>
            <person name="Kacar D."/>
            <person name="Galan B."/>
            <person name="Canedo L."/>
            <person name="Rodriguez P."/>
            <person name="de la Calle F."/>
            <person name="Garcia J.L."/>
        </authorList>
    </citation>
    <scope>NUCLEOTIDE SEQUENCE [LARGE SCALE GENOMIC DNA]</scope>
    <source>
        <strain evidence="1 2">PHM037</strain>
    </source>
</reference>
<accession>A0A857CEB9</accession>
<sequence>MGTVLNFHCGTRFGRLSRRALPRGRHGSAEIVIFPGVRVERHDDVQALDLGARIGRKQDSLAHPGLDRDPGKAH</sequence>